<feature type="signal peptide" evidence="8">
    <location>
        <begin position="1"/>
        <end position="22"/>
    </location>
</feature>
<dbReference type="PANTHER" id="PTHR45650">
    <property type="entry name" value="GDSL-LIKE LIPASE/ACYLHYDROLASE-RELATED"/>
    <property type="match status" value="1"/>
</dbReference>
<dbReference type="AlphaFoldDB" id="A0A0K9P7K7"/>
<dbReference type="InterPro" id="IPR036514">
    <property type="entry name" value="SGNH_hydro_sf"/>
</dbReference>
<evidence type="ECO:0000256" key="7">
    <source>
        <dbReference type="ARBA" id="ARBA00023098"/>
    </source>
</evidence>
<proteinExistence type="inferred from homology"/>
<evidence type="ECO:0000256" key="2">
    <source>
        <dbReference type="ARBA" id="ARBA00008668"/>
    </source>
</evidence>
<dbReference type="Gene3D" id="3.40.50.1110">
    <property type="entry name" value="SGNH hydrolase"/>
    <property type="match status" value="1"/>
</dbReference>
<evidence type="ECO:0000256" key="8">
    <source>
        <dbReference type="SAM" id="SignalP"/>
    </source>
</evidence>
<dbReference type="InterPro" id="IPR001087">
    <property type="entry name" value="GDSL"/>
</dbReference>
<evidence type="ECO:0000313" key="10">
    <source>
        <dbReference type="Proteomes" id="UP000036987"/>
    </source>
</evidence>
<dbReference type="Proteomes" id="UP000036987">
    <property type="component" value="Unassembled WGS sequence"/>
</dbReference>
<keyword evidence="7" id="KW-0443">Lipid metabolism</keyword>
<feature type="chain" id="PRO_5005527657" description="GDSL esterase/lipase" evidence="8">
    <location>
        <begin position="23"/>
        <end position="240"/>
    </location>
</feature>
<dbReference type="STRING" id="29655.A0A0K9P7K7"/>
<dbReference type="InterPro" id="IPR051238">
    <property type="entry name" value="GDSL_esterase/lipase"/>
</dbReference>
<dbReference type="OrthoDB" id="1600564at2759"/>
<evidence type="ECO:0000256" key="4">
    <source>
        <dbReference type="ARBA" id="ARBA00022729"/>
    </source>
</evidence>
<dbReference type="OMA" id="HAINAWT"/>
<evidence type="ECO:0000256" key="5">
    <source>
        <dbReference type="ARBA" id="ARBA00022801"/>
    </source>
</evidence>
<accession>A0A0K9P7K7</accession>
<organism evidence="9 10">
    <name type="scientific">Zostera marina</name>
    <name type="common">Eelgrass</name>
    <dbReference type="NCBI Taxonomy" id="29655"/>
    <lineage>
        <taxon>Eukaryota</taxon>
        <taxon>Viridiplantae</taxon>
        <taxon>Streptophyta</taxon>
        <taxon>Embryophyta</taxon>
        <taxon>Tracheophyta</taxon>
        <taxon>Spermatophyta</taxon>
        <taxon>Magnoliopsida</taxon>
        <taxon>Liliopsida</taxon>
        <taxon>Zosteraceae</taxon>
        <taxon>Zostera</taxon>
    </lineage>
</organism>
<keyword evidence="5" id="KW-0378">Hydrolase</keyword>
<evidence type="ECO:0000256" key="1">
    <source>
        <dbReference type="ARBA" id="ARBA00004613"/>
    </source>
</evidence>
<dbReference type="GO" id="GO:0005576">
    <property type="term" value="C:extracellular region"/>
    <property type="evidence" value="ECO:0007669"/>
    <property type="project" value="UniProtKB-SubCell"/>
</dbReference>
<comment type="subcellular location">
    <subcellularLocation>
        <location evidence="1">Secreted</location>
    </subcellularLocation>
</comment>
<dbReference type="EMBL" id="LFYR01001077">
    <property type="protein sequence ID" value="KMZ65026.1"/>
    <property type="molecule type" value="Genomic_DNA"/>
</dbReference>
<keyword evidence="3" id="KW-0964">Secreted</keyword>
<dbReference type="GO" id="GO:0016788">
    <property type="term" value="F:hydrolase activity, acting on ester bonds"/>
    <property type="evidence" value="ECO:0007669"/>
    <property type="project" value="InterPro"/>
</dbReference>
<evidence type="ECO:0000256" key="3">
    <source>
        <dbReference type="ARBA" id="ARBA00022525"/>
    </source>
</evidence>
<name>A0A0K9P7K7_ZOSMR</name>
<dbReference type="PANTHER" id="PTHR45650:SF8">
    <property type="entry name" value="GDSL ESTERASE_LIPASE"/>
    <property type="match status" value="1"/>
</dbReference>
<keyword evidence="4 8" id="KW-0732">Signal</keyword>
<evidence type="ECO:0008006" key="11">
    <source>
        <dbReference type="Google" id="ProtNLM"/>
    </source>
</evidence>
<keyword evidence="6" id="KW-0442">Lipid degradation</keyword>
<comment type="similarity">
    <text evidence="2">Belongs to the 'GDSL' lipolytic enzyme family.</text>
</comment>
<gene>
    <name evidence="9" type="ORF">ZOSMA_33G00560</name>
</gene>
<evidence type="ECO:0000256" key="6">
    <source>
        <dbReference type="ARBA" id="ARBA00022963"/>
    </source>
</evidence>
<protein>
    <recommendedName>
        <fullName evidence="11">GDSL esterase/lipase</fullName>
    </recommendedName>
</protein>
<comment type="caution">
    <text evidence="9">The sequence shown here is derived from an EMBL/GenBank/DDBJ whole genome shotgun (WGS) entry which is preliminary data.</text>
</comment>
<reference evidence="10" key="1">
    <citation type="journal article" date="2016" name="Nature">
        <title>The genome of the seagrass Zostera marina reveals angiosperm adaptation to the sea.</title>
        <authorList>
            <person name="Olsen J.L."/>
            <person name="Rouze P."/>
            <person name="Verhelst B."/>
            <person name="Lin Y.-C."/>
            <person name="Bayer T."/>
            <person name="Collen J."/>
            <person name="Dattolo E."/>
            <person name="De Paoli E."/>
            <person name="Dittami S."/>
            <person name="Maumus F."/>
            <person name="Michel G."/>
            <person name="Kersting A."/>
            <person name="Lauritano C."/>
            <person name="Lohaus R."/>
            <person name="Toepel M."/>
            <person name="Tonon T."/>
            <person name="Vanneste K."/>
            <person name="Amirebrahimi M."/>
            <person name="Brakel J."/>
            <person name="Bostroem C."/>
            <person name="Chovatia M."/>
            <person name="Grimwood J."/>
            <person name="Jenkins J.W."/>
            <person name="Jueterbock A."/>
            <person name="Mraz A."/>
            <person name="Stam W.T."/>
            <person name="Tice H."/>
            <person name="Bornberg-Bauer E."/>
            <person name="Green P.J."/>
            <person name="Pearson G.A."/>
            <person name="Procaccini G."/>
            <person name="Duarte C.M."/>
            <person name="Schmutz J."/>
            <person name="Reusch T.B.H."/>
            <person name="Van de Peer Y."/>
        </authorList>
    </citation>
    <scope>NUCLEOTIDE SEQUENCE [LARGE SCALE GENOMIC DNA]</scope>
    <source>
        <strain evidence="10">cv. Finnish</strain>
    </source>
</reference>
<dbReference type="Pfam" id="PF00657">
    <property type="entry name" value="Lipase_GDSL"/>
    <property type="match status" value="1"/>
</dbReference>
<keyword evidence="10" id="KW-1185">Reference proteome</keyword>
<evidence type="ECO:0000313" key="9">
    <source>
        <dbReference type="EMBL" id="KMZ65026.1"/>
    </source>
</evidence>
<dbReference type="GO" id="GO:0016042">
    <property type="term" value="P:lipid catabolic process"/>
    <property type="evidence" value="ECO:0007669"/>
    <property type="project" value="UniProtKB-KW"/>
</dbReference>
<sequence length="240" mass="26846">MTLVQSLLLSILVSILITTTLATRINNPFTSMFVFGDSLIDPGNNNNLFTLAKANHRPYGVDFELGPTGRFTNGKTFVDCLGDLLGMPLIPAFTNSSATGPELLRGVNYASSASGILDDTGSDLGQDFSMDAQIKQFRGTLNELKLQLKGGLEDFISNSLIVSNMGTNDYLNNYLVDSDKRAKYTPDAFNDILIQNYTKQMEVIYKKQQKKCEFIPRIIVNILNLKFFYRIYTTWVFEIS</sequence>